<evidence type="ECO:0000313" key="14">
    <source>
        <dbReference type="EMBL" id="CAI9536511.1"/>
    </source>
</evidence>
<dbReference type="SUPFAM" id="SSF53335">
    <property type="entry name" value="S-adenosyl-L-methionine-dependent methyltransferases"/>
    <property type="match status" value="1"/>
</dbReference>
<evidence type="ECO:0000256" key="13">
    <source>
        <dbReference type="SAM" id="MobiDB-lite"/>
    </source>
</evidence>
<evidence type="ECO:0000256" key="1">
    <source>
        <dbReference type="ARBA" id="ARBA00004173"/>
    </source>
</evidence>
<gene>
    <name evidence="14" type="ORF">SPARVUS_LOCUS1036712</name>
</gene>
<proteinExistence type="inferred from homology"/>
<comment type="similarity">
    <text evidence="11 12">Belongs to the class I-like SAM-binding methyltransferase superfamily. rRNA adenine N(6)-methyltransferase family.</text>
</comment>
<dbReference type="InterPro" id="IPR001737">
    <property type="entry name" value="KsgA/Erm"/>
</dbReference>
<comment type="subcellular location">
    <subcellularLocation>
        <location evidence="1">Mitochondrion</location>
    </subcellularLocation>
</comment>
<keyword evidence="10" id="KW-0804">Transcription</keyword>
<feature type="binding site" evidence="11">
    <location>
        <position position="136"/>
    </location>
    <ligand>
        <name>S-adenosyl-L-methionine</name>
        <dbReference type="ChEBI" id="CHEBI:59789"/>
    </ligand>
</feature>
<keyword evidence="3 11" id="KW-0489">Methyltransferase</keyword>
<organism evidence="14 15">
    <name type="scientific">Staurois parvus</name>
    <dbReference type="NCBI Taxonomy" id="386267"/>
    <lineage>
        <taxon>Eukaryota</taxon>
        <taxon>Metazoa</taxon>
        <taxon>Chordata</taxon>
        <taxon>Craniata</taxon>
        <taxon>Vertebrata</taxon>
        <taxon>Euteleostomi</taxon>
        <taxon>Amphibia</taxon>
        <taxon>Batrachia</taxon>
        <taxon>Anura</taxon>
        <taxon>Neobatrachia</taxon>
        <taxon>Ranoidea</taxon>
        <taxon>Ranidae</taxon>
        <taxon>Staurois</taxon>
    </lineage>
</organism>
<keyword evidence="9" id="KW-0496">Mitochondrion</keyword>
<evidence type="ECO:0000313" key="15">
    <source>
        <dbReference type="Proteomes" id="UP001162483"/>
    </source>
</evidence>
<keyword evidence="6 11" id="KW-0694">RNA-binding</keyword>
<dbReference type="PANTHER" id="PTHR11727:SF13">
    <property type="entry name" value="DIMETHYLADENOSINE TRANSFERASE 2, MITOCHONDRIAL"/>
    <property type="match status" value="1"/>
</dbReference>
<dbReference type="Gene3D" id="3.40.50.150">
    <property type="entry name" value="Vaccinia Virus protein VP39"/>
    <property type="match status" value="1"/>
</dbReference>
<keyword evidence="7" id="KW-0809">Transit peptide</keyword>
<feature type="compositionally biased region" description="Low complexity" evidence="13">
    <location>
        <begin position="40"/>
        <end position="53"/>
    </location>
</feature>
<dbReference type="InterPro" id="IPR029063">
    <property type="entry name" value="SAM-dependent_MTases_sf"/>
</dbReference>
<feature type="region of interest" description="Disordered" evidence="13">
    <location>
        <begin position="33"/>
        <end position="54"/>
    </location>
</feature>
<reference evidence="14" key="1">
    <citation type="submission" date="2023-05" db="EMBL/GenBank/DDBJ databases">
        <authorList>
            <person name="Stuckert A."/>
        </authorList>
    </citation>
    <scope>NUCLEOTIDE SEQUENCE</scope>
</reference>
<keyword evidence="5 11" id="KW-0949">S-adenosyl-L-methionine</keyword>
<accession>A0ABN9APK6</accession>
<evidence type="ECO:0000256" key="8">
    <source>
        <dbReference type="ARBA" id="ARBA00023015"/>
    </source>
</evidence>
<protein>
    <recommendedName>
        <fullName evidence="12">rRNA adenine N(6)-methyltransferase</fullName>
        <ecNumber evidence="12">2.1.1.-</ecNumber>
    </recommendedName>
</protein>
<dbReference type="EMBL" id="CATNWA010000319">
    <property type="protein sequence ID" value="CAI9536511.1"/>
    <property type="molecule type" value="Genomic_DNA"/>
</dbReference>
<feature type="binding site" evidence="11">
    <location>
        <position position="87"/>
    </location>
    <ligand>
        <name>S-adenosyl-L-methionine</name>
        <dbReference type="ChEBI" id="CHEBI:59789"/>
    </ligand>
</feature>
<evidence type="ECO:0000256" key="11">
    <source>
        <dbReference type="PROSITE-ProRule" id="PRU01026"/>
    </source>
</evidence>
<evidence type="ECO:0000256" key="7">
    <source>
        <dbReference type="ARBA" id="ARBA00022946"/>
    </source>
</evidence>
<feature type="non-terminal residue" evidence="14">
    <location>
        <position position="1"/>
    </location>
</feature>
<comment type="caution">
    <text evidence="11">Lacks conserved residue(s) required for the propagation of feature annotation.</text>
</comment>
<evidence type="ECO:0000256" key="3">
    <source>
        <dbReference type="ARBA" id="ARBA00022603"/>
    </source>
</evidence>
<dbReference type="PIRSF" id="PIRSF027833">
    <property type="entry name" value="MtTFB2"/>
    <property type="match status" value="1"/>
</dbReference>
<name>A0ABN9APK6_9NEOB</name>
<evidence type="ECO:0000256" key="5">
    <source>
        <dbReference type="ARBA" id="ARBA00022691"/>
    </source>
</evidence>
<dbReference type="PROSITE" id="PS51689">
    <property type="entry name" value="SAM_RNA_A_N6_MT"/>
    <property type="match status" value="1"/>
</dbReference>
<dbReference type="Pfam" id="PF00398">
    <property type="entry name" value="RrnaAD"/>
    <property type="match status" value="1"/>
</dbReference>
<dbReference type="Proteomes" id="UP001162483">
    <property type="component" value="Unassembled WGS sequence"/>
</dbReference>
<evidence type="ECO:0000256" key="4">
    <source>
        <dbReference type="ARBA" id="ARBA00022679"/>
    </source>
</evidence>
<evidence type="ECO:0000256" key="10">
    <source>
        <dbReference type="ARBA" id="ARBA00023163"/>
    </source>
</evidence>
<dbReference type="EC" id="2.1.1.-" evidence="12"/>
<keyword evidence="15" id="KW-1185">Reference proteome</keyword>
<comment type="caution">
    <text evidence="14">The sequence shown here is derived from an EMBL/GenBank/DDBJ whole genome shotgun (WGS) entry which is preliminary data.</text>
</comment>
<evidence type="ECO:0000256" key="9">
    <source>
        <dbReference type="ARBA" id="ARBA00023128"/>
    </source>
</evidence>
<evidence type="ECO:0000256" key="2">
    <source>
        <dbReference type="ARBA" id="ARBA00022552"/>
    </source>
</evidence>
<evidence type="ECO:0000256" key="12">
    <source>
        <dbReference type="RuleBase" id="RU362106"/>
    </source>
</evidence>
<sequence length="290" mass="33026">CLQPQESGWVCAFCVLGHNWGCPLCFFCRKSHSNTDRRSTNSGKCSSSCGKSTVAGQKQHKPFTVDLSELGNEMNIVDSLNRSQRFITDSGLVNNILYGLDPLHCRTTPIIMECNPGPGVLTRALLDAGCNVVALESKAEFLPGLKKLENVARGQLRVLHCNFFTLDPFFENNAQAPTIYSYDLMEQLGISEVPWDTGIPIKVFGILHQAKERHILWRYIYSLYERLELFRYGRIEFNFFMSEKLYKSLLAEPGDLRQYRALPVLYQLACDIQLLHTENISTFFFFTQKA</sequence>
<dbReference type="PANTHER" id="PTHR11727">
    <property type="entry name" value="DIMETHYLADENOSINE TRANSFERASE"/>
    <property type="match status" value="1"/>
</dbReference>
<keyword evidence="4 11" id="KW-0808">Transferase</keyword>
<keyword evidence="8" id="KW-0805">Transcription regulation</keyword>
<evidence type="ECO:0000256" key="6">
    <source>
        <dbReference type="ARBA" id="ARBA00022884"/>
    </source>
</evidence>
<keyword evidence="2 12" id="KW-0698">rRNA processing</keyword>